<sequence length="195" mass="22615">MKSKTVYLLFTDTGSYLSRLIHLYTREPLNHVSIALDRELTEVYSFGRKQPNNPFIGGFVKEDIFSPYLNQSRCEIYELEVTGKEYESIKTFIKNIEIDKDKYRYNFIGLFGIMMKIKITRQTAFFCSQFVATILQNVTSLSLTKDPYFTTPEDIRSAPNLKLVYEGVLLSYKDTMNIDPLSPTEQPSLSYISNF</sequence>
<dbReference type="Proteomes" id="UP001059773">
    <property type="component" value="Chromosome"/>
</dbReference>
<organism evidence="1 2">
    <name type="scientific">Oceanobacillus jeddahense</name>
    <dbReference type="NCBI Taxonomy" id="1462527"/>
    <lineage>
        <taxon>Bacteria</taxon>
        <taxon>Bacillati</taxon>
        <taxon>Bacillota</taxon>
        <taxon>Bacilli</taxon>
        <taxon>Bacillales</taxon>
        <taxon>Bacillaceae</taxon>
        <taxon>Oceanobacillus</taxon>
    </lineage>
</organism>
<dbReference type="SUPFAM" id="SSF54001">
    <property type="entry name" value="Cysteine proteinases"/>
    <property type="match status" value="1"/>
</dbReference>
<keyword evidence="2" id="KW-1185">Reference proteome</keyword>
<evidence type="ECO:0000313" key="2">
    <source>
        <dbReference type="Proteomes" id="UP001059773"/>
    </source>
</evidence>
<protein>
    <submittedName>
        <fullName evidence="1">Uncharacterized protein</fullName>
    </submittedName>
</protein>
<dbReference type="Gene3D" id="3.90.1720.10">
    <property type="entry name" value="endopeptidase domain like (from Nostoc punctiforme)"/>
    <property type="match status" value="1"/>
</dbReference>
<name>A0ABY5JR26_9BACI</name>
<evidence type="ECO:0000313" key="1">
    <source>
        <dbReference type="EMBL" id="UUI02699.1"/>
    </source>
</evidence>
<gene>
    <name evidence="1" type="ORF">NP439_22115</name>
</gene>
<dbReference type="RefSeq" id="WP_256707904.1">
    <property type="nucleotide sequence ID" value="NZ_CP101914.1"/>
</dbReference>
<accession>A0ABY5JR26</accession>
<proteinExistence type="predicted"/>
<reference evidence="1" key="1">
    <citation type="submission" date="2022-07" db="EMBL/GenBank/DDBJ databases">
        <title>FELIX.</title>
        <authorList>
            <person name="Wan K.H."/>
            <person name="Park S."/>
            <person name="Lawrence Q."/>
            <person name="Eichenberger J.P."/>
            <person name="Booth B.W."/>
            <person name="Piaggio A.J."/>
            <person name="Chandler J.C."/>
            <person name="Franklin A.B."/>
            <person name="Celniker S.E."/>
        </authorList>
    </citation>
    <scope>NUCLEOTIDE SEQUENCE</scope>
    <source>
        <strain evidence="1">QA-1986 374</strain>
    </source>
</reference>
<dbReference type="EMBL" id="CP101914">
    <property type="protein sequence ID" value="UUI02699.1"/>
    <property type="molecule type" value="Genomic_DNA"/>
</dbReference>
<dbReference type="InterPro" id="IPR038765">
    <property type="entry name" value="Papain-like_cys_pep_sf"/>
</dbReference>